<dbReference type="GO" id="GO:0034979">
    <property type="term" value="F:NAD-dependent protein lysine deacetylase activity"/>
    <property type="evidence" value="ECO:0007669"/>
    <property type="project" value="UniProtKB-EC"/>
</dbReference>
<gene>
    <name evidence="6" type="ORF">P8625_14710</name>
</gene>
<name>A0ABY8L1Z4_9FLAO</name>
<dbReference type="Gene3D" id="3.40.50.1220">
    <property type="entry name" value="TPP-binding domain"/>
    <property type="match status" value="1"/>
</dbReference>
<dbReference type="InterPro" id="IPR003000">
    <property type="entry name" value="Sirtuin"/>
</dbReference>
<keyword evidence="7" id="KW-1185">Reference proteome</keyword>
<keyword evidence="3" id="KW-0520">NAD</keyword>
<dbReference type="EMBL" id="CP122539">
    <property type="protein sequence ID" value="WGH75306.1"/>
    <property type="molecule type" value="Genomic_DNA"/>
</dbReference>
<reference evidence="6 7" key="1">
    <citation type="submission" date="2023-04" db="EMBL/GenBank/DDBJ databases">
        <title>Tenacibaculum tangerinum sp. nov., isolated from sea tidal flat of South Korea.</title>
        <authorList>
            <person name="Lee S.H."/>
            <person name="Kim J.-J."/>
        </authorList>
    </citation>
    <scope>NUCLEOTIDE SEQUENCE [LARGE SCALE GENOMIC DNA]</scope>
    <source>
        <strain evidence="6 7">GRR-S3-23</strain>
    </source>
</reference>
<dbReference type="PANTHER" id="PTHR11085:SF10">
    <property type="entry name" value="NAD-DEPENDENT PROTEIN DEACYLASE SIRTUIN-5, MITOCHONDRIAL-RELATED"/>
    <property type="match status" value="1"/>
</dbReference>
<dbReference type="InterPro" id="IPR026591">
    <property type="entry name" value="Sirtuin_cat_small_dom_sf"/>
</dbReference>
<protein>
    <recommendedName>
        <fullName evidence="1">protein acetyllysine N-acetyltransferase</fullName>
        <ecNumber evidence="1">2.3.1.286</ecNumber>
    </recommendedName>
</protein>
<dbReference type="InterPro" id="IPR029035">
    <property type="entry name" value="DHS-like_NAD/FAD-binding_dom"/>
</dbReference>
<dbReference type="Proteomes" id="UP001232001">
    <property type="component" value="Chromosome"/>
</dbReference>
<dbReference type="PANTHER" id="PTHR11085">
    <property type="entry name" value="NAD-DEPENDENT PROTEIN DEACYLASE SIRTUIN-5, MITOCHONDRIAL-RELATED"/>
    <property type="match status" value="1"/>
</dbReference>
<dbReference type="Pfam" id="PF02146">
    <property type="entry name" value="SIR2"/>
    <property type="match status" value="1"/>
</dbReference>
<evidence type="ECO:0000256" key="3">
    <source>
        <dbReference type="ARBA" id="ARBA00023027"/>
    </source>
</evidence>
<evidence type="ECO:0000256" key="1">
    <source>
        <dbReference type="ARBA" id="ARBA00012928"/>
    </source>
</evidence>
<dbReference type="RefSeq" id="WP_279651192.1">
    <property type="nucleotide sequence ID" value="NZ_CP122539.1"/>
</dbReference>
<dbReference type="InterPro" id="IPR026590">
    <property type="entry name" value="Ssirtuin_cat_dom"/>
</dbReference>
<dbReference type="Gene3D" id="3.30.1600.10">
    <property type="entry name" value="SIR2/SIRT2 'Small Domain"/>
    <property type="match status" value="1"/>
</dbReference>
<keyword evidence="2 6" id="KW-0808">Transferase</keyword>
<feature type="active site" description="Proton acceptor" evidence="4">
    <location>
        <position position="48"/>
    </location>
</feature>
<feature type="binding site" evidence="4">
    <location>
        <position position="56"/>
    </location>
    <ligand>
        <name>Zn(2+)</name>
        <dbReference type="ChEBI" id="CHEBI:29105"/>
    </ligand>
</feature>
<evidence type="ECO:0000256" key="2">
    <source>
        <dbReference type="ARBA" id="ARBA00022679"/>
    </source>
</evidence>
<feature type="domain" description="Deacetylase sirtuin-type" evidence="5">
    <location>
        <begin position="1"/>
        <end position="193"/>
    </location>
</feature>
<dbReference type="InterPro" id="IPR050134">
    <property type="entry name" value="NAD-dep_sirtuin_deacylases"/>
</dbReference>
<feature type="binding site" evidence="4">
    <location>
        <position position="60"/>
    </location>
    <ligand>
        <name>Zn(2+)</name>
        <dbReference type="ChEBI" id="CHEBI:29105"/>
    </ligand>
</feature>
<proteinExistence type="predicted"/>
<organism evidence="6 7">
    <name type="scientific">Tenacibaculum tangerinum</name>
    <dbReference type="NCBI Taxonomy" id="3038772"/>
    <lineage>
        <taxon>Bacteria</taxon>
        <taxon>Pseudomonadati</taxon>
        <taxon>Bacteroidota</taxon>
        <taxon>Flavobacteriia</taxon>
        <taxon>Flavobacteriales</taxon>
        <taxon>Flavobacteriaceae</taxon>
        <taxon>Tenacibaculum</taxon>
    </lineage>
</organism>
<keyword evidence="6" id="KW-0012">Acyltransferase</keyword>
<sequence length="193" mass="22551">MFNDAEPNKNHELLVTLENKLGDRFHCITQNIDNLHQRAGTKRIYEIHGNLHEMRCSDECSKEVYKIPHKISLKEINEDLTIKEKKLLKCPKCGESTRPNILWFDEYYNERNFKLHSSLKLAKNTTLLIILGTSGATNLPNRLVEQTLKYGGHVIDVNLEDNHFTKSFSMKKQFYSVRKDIHSFLLNLLETIH</sequence>
<evidence type="ECO:0000256" key="4">
    <source>
        <dbReference type="PROSITE-ProRule" id="PRU00236"/>
    </source>
</evidence>
<dbReference type="PROSITE" id="PS50305">
    <property type="entry name" value="SIRTUIN"/>
    <property type="match status" value="1"/>
</dbReference>
<evidence type="ECO:0000313" key="7">
    <source>
        <dbReference type="Proteomes" id="UP001232001"/>
    </source>
</evidence>
<dbReference type="EC" id="2.3.1.286" evidence="1"/>
<feature type="binding site" evidence="4">
    <location>
        <position position="90"/>
    </location>
    <ligand>
        <name>Zn(2+)</name>
        <dbReference type="ChEBI" id="CHEBI:29105"/>
    </ligand>
</feature>
<accession>A0ABY8L1Z4</accession>
<dbReference type="SUPFAM" id="SSF52467">
    <property type="entry name" value="DHS-like NAD/FAD-binding domain"/>
    <property type="match status" value="1"/>
</dbReference>
<evidence type="ECO:0000313" key="6">
    <source>
        <dbReference type="EMBL" id="WGH75306.1"/>
    </source>
</evidence>
<keyword evidence="4" id="KW-0479">Metal-binding</keyword>
<keyword evidence="4" id="KW-0862">Zinc</keyword>
<feature type="binding site" evidence="4">
    <location>
        <position position="93"/>
    </location>
    <ligand>
        <name>Zn(2+)</name>
        <dbReference type="ChEBI" id="CHEBI:29105"/>
    </ligand>
</feature>
<evidence type="ECO:0000259" key="5">
    <source>
        <dbReference type="PROSITE" id="PS50305"/>
    </source>
</evidence>